<dbReference type="PANTHER" id="PTHR43191">
    <property type="entry name" value="RRNA METHYLTRANSFERASE 3"/>
    <property type="match status" value="1"/>
</dbReference>
<dbReference type="InterPro" id="IPR013123">
    <property type="entry name" value="SpoU_subst-bd"/>
</dbReference>
<dbReference type="CDD" id="cd18095">
    <property type="entry name" value="SpoU-like_rRNA-MTase"/>
    <property type="match status" value="1"/>
</dbReference>
<dbReference type="Pfam" id="PF00588">
    <property type="entry name" value="SpoU_methylase"/>
    <property type="match status" value="1"/>
</dbReference>
<evidence type="ECO:0000313" key="5">
    <source>
        <dbReference type="EMBL" id="MBB3038689.1"/>
    </source>
</evidence>
<evidence type="ECO:0000256" key="2">
    <source>
        <dbReference type="ARBA" id="ARBA00022603"/>
    </source>
</evidence>
<dbReference type="Gene3D" id="3.30.1330.30">
    <property type="match status" value="1"/>
</dbReference>
<dbReference type="Gene3D" id="3.40.1280.10">
    <property type="match status" value="1"/>
</dbReference>
<keyword evidence="3 5" id="KW-0808">Transferase</keyword>
<evidence type="ECO:0000313" key="6">
    <source>
        <dbReference type="Proteomes" id="UP000567922"/>
    </source>
</evidence>
<name>A0A839RQU9_9ACTN</name>
<dbReference type="SMART" id="SM00967">
    <property type="entry name" value="SpoU_sub_bind"/>
    <property type="match status" value="1"/>
</dbReference>
<organism evidence="5 6">
    <name type="scientific">Hoyosella altamirensis</name>
    <dbReference type="NCBI Taxonomy" id="616997"/>
    <lineage>
        <taxon>Bacteria</taxon>
        <taxon>Bacillati</taxon>
        <taxon>Actinomycetota</taxon>
        <taxon>Actinomycetes</taxon>
        <taxon>Mycobacteriales</taxon>
        <taxon>Hoyosellaceae</taxon>
        <taxon>Hoyosella</taxon>
    </lineage>
</organism>
<dbReference type="GO" id="GO:0006396">
    <property type="term" value="P:RNA processing"/>
    <property type="evidence" value="ECO:0007669"/>
    <property type="project" value="InterPro"/>
</dbReference>
<dbReference type="InterPro" id="IPR029026">
    <property type="entry name" value="tRNA_m1G_MTases_N"/>
</dbReference>
<dbReference type="GO" id="GO:0032259">
    <property type="term" value="P:methylation"/>
    <property type="evidence" value="ECO:0007669"/>
    <property type="project" value="UniProtKB-KW"/>
</dbReference>
<accession>A0A839RQU9</accession>
<dbReference type="GO" id="GO:0008173">
    <property type="term" value="F:RNA methyltransferase activity"/>
    <property type="evidence" value="ECO:0007669"/>
    <property type="project" value="InterPro"/>
</dbReference>
<dbReference type="GO" id="GO:0005737">
    <property type="term" value="C:cytoplasm"/>
    <property type="evidence" value="ECO:0007669"/>
    <property type="project" value="UniProtKB-ARBA"/>
</dbReference>
<dbReference type="GO" id="GO:0003723">
    <property type="term" value="F:RNA binding"/>
    <property type="evidence" value="ECO:0007669"/>
    <property type="project" value="InterPro"/>
</dbReference>
<gene>
    <name evidence="5" type="ORF">FHU29_003158</name>
</gene>
<dbReference type="InterPro" id="IPR029064">
    <property type="entry name" value="Ribosomal_eL30-like_sf"/>
</dbReference>
<dbReference type="InterPro" id="IPR053888">
    <property type="entry name" value="MRM3-like_sub_bind"/>
</dbReference>
<proteinExistence type="inferred from homology"/>
<protein>
    <submittedName>
        <fullName evidence="5">TrmH family RNA methyltransferase</fullName>
    </submittedName>
</protein>
<dbReference type="Proteomes" id="UP000567922">
    <property type="component" value="Unassembled WGS sequence"/>
</dbReference>
<evidence type="ECO:0000256" key="3">
    <source>
        <dbReference type="ARBA" id="ARBA00022679"/>
    </source>
</evidence>
<keyword evidence="6" id="KW-1185">Reference proteome</keyword>
<keyword evidence="2 5" id="KW-0489">Methyltransferase</keyword>
<dbReference type="EMBL" id="JACHWS010000003">
    <property type="protein sequence ID" value="MBB3038689.1"/>
    <property type="molecule type" value="Genomic_DNA"/>
</dbReference>
<dbReference type="InterPro" id="IPR029028">
    <property type="entry name" value="Alpha/beta_knot_MTases"/>
</dbReference>
<evidence type="ECO:0000256" key="1">
    <source>
        <dbReference type="ARBA" id="ARBA00007228"/>
    </source>
</evidence>
<comment type="similarity">
    <text evidence="1">Belongs to the class IV-like SAM-binding methyltransferase superfamily. RNA methyltransferase TrmH family.</text>
</comment>
<reference evidence="5 6" key="1">
    <citation type="submission" date="2020-08" db="EMBL/GenBank/DDBJ databases">
        <title>Sequencing the genomes of 1000 actinobacteria strains.</title>
        <authorList>
            <person name="Klenk H.-P."/>
        </authorList>
    </citation>
    <scope>NUCLEOTIDE SEQUENCE [LARGE SCALE GENOMIC DNA]</scope>
    <source>
        <strain evidence="5 6">DSM 45258</strain>
    </source>
</reference>
<dbReference type="PANTHER" id="PTHR43191:SF2">
    <property type="entry name" value="RRNA METHYLTRANSFERASE 3, MITOCHONDRIAL"/>
    <property type="match status" value="1"/>
</dbReference>
<dbReference type="RefSeq" id="WP_064441539.1">
    <property type="nucleotide sequence ID" value="NZ_BDDI01000014.1"/>
</dbReference>
<dbReference type="AlphaFoldDB" id="A0A839RQU9"/>
<sequence>MDTISDRNPRVVSALKLVRAGERRKTAKFLAEGSNAVVGALENGLAIELFSSAEGLVKHEKVISDARRAAVPVWQVSDRVAQALSETVTPQGIVAVCHQPAHSLASLLDTLPAEAFVAVLVDVNDPGNAGAIIRVADAAGAHGVILVGDAVDPCNGKAIRASAGSFFHLPVVRERDTSAVLRQLRDHGCTLLATTAEGEESLTRLAQRETSPVQAGRVAWIFGNEAHGLGATALALADVKVSIPIFGKAESLNLATAAALCLYESARIFELRADGQPGHRLP</sequence>
<dbReference type="Pfam" id="PF22435">
    <property type="entry name" value="MRM3-like_sub_bind"/>
    <property type="match status" value="1"/>
</dbReference>
<dbReference type="InterPro" id="IPR001537">
    <property type="entry name" value="SpoU_MeTrfase"/>
</dbReference>
<feature type="domain" description="RNA 2-O ribose methyltransferase substrate binding" evidence="4">
    <location>
        <begin position="30"/>
        <end position="103"/>
    </location>
</feature>
<dbReference type="SUPFAM" id="SSF55315">
    <property type="entry name" value="L30e-like"/>
    <property type="match status" value="1"/>
</dbReference>
<dbReference type="SUPFAM" id="SSF75217">
    <property type="entry name" value="alpha/beta knot"/>
    <property type="match status" value="1"/>
</dbReference>
<comment type="caution">
    <text evidence="5">The sequence shown here is derived from an EMBL/GenBank/DDBJ whole genome shotgun (WGS) entry which is preliminary data.</text>
</comment>
<dbReference type="OrthoDB" id="9794400at2"/>
<dbReference type="InterPro" id="IPR051259">
    <property type="entry name" value="rRNA_Methyltransferase"/>
</dbReference>
<evidence type="ECO:0000259" key="4">
    <source>
        <dbReference type="SMART" id="SM00967"/>
    </source>
</evidence>